<organism evidence="1 2">
    <name type="scientific">Eucalyptus globulus</name>
    <name type="common">Tasmanian blue gum</name>
    <dbReference type="NCBI Taxonomy" id="34317"/>
    <lineage>
        <taxon>Eukaryota</taxon>
        <taxon>Viridiplantae</taxon>
        <taxon>Streptophyta</taxon>
        <taxon>Embryophyta</taxon>
        <taxon>Tracheophyta</taxon>
        <taxon>Spermatophyta</taxon>
        <taxon>Magnoliopsida</taxon>
        <taxon>eudicotyledons</taxon>
        <taxon>Gunneridae</taxon>
        <taxon>Pentapetalae</taxon>
        <taxon>rosids</taxon>
        <taxon>malvids</taxon>
        <taxon>Myrtales</taxon>
        <taxon>Myrtaceae</taxon>
        <taxon>Myrtoideae</taxon>
        <taxon>Eucalypteae</taxon>
        <taxon>Eucalyptus</taxon>
    </lineage>
</organism>
<proteinExistence type="predicted"/>
<evidence type="ECO:0000313" key="1">
    <source>
        <dbReference type="EMBL" id="KAL3740643.1"/>
    </source>
</evidence>
<protein>
    <submittedName>
        <fullName evidence="1">Uncharacterized protein</fullName>
    </submittedName>
</protein>
<dbReference type="EMBL" id="JBJKBG010000005">
    <property type="protein sequence ID" value="KAL3740643.1"/>
    <property type="molecule type" value="Genomic_DNA"/>
</dbReference>
<dbReference type="Proteomes" id="UP001634007">
    <property type="component" value="Unassembled WGS sequence"/>
</dbReference>
<gene>
    <name evidence="1" type="ORF">ACJRO7_021851</name>
</gene>
<comment type="caution">
    <text evidence="1">The sequence shown here is derived from an EMBL/GenBank/DDBJ whole genome shotgun (WGS) entry which is preliminary data.</text>
</comment>
<sequence length="115" mass="12502">MERLVVAGAVTRREQQVARVSVMGCNSAGSRRSRGRFNVVVQRLPGLRSKELVGTPLQDPNGREIAGLARHGSAATLRGGRSDGCWLPWRSSLIMVSDVTERGIDWSGAMMKGLR</sequence>
<keyword evidence="2" id="KW-1185">Reference proteome</keyword>
<reference evidence="1 2" key="1">
    <citation type="submission" date="2024-11" db="EMBL/GenBank/DDBJ databases">
        <title>Chromosome-level genome assembly of Eucalyptus globulus Labill. provides insights into its genome evolution.</title>
        <authorList>
            <person name="Li X."/>
        </authorList>
    </citation>
    <scope>NUCLEOTIDE SEQUENCE [LARGE SCALE GENOMIC DNA]</scope>
    <source>
        <strain evidence="1">CL2024</strain>
        <tissue evidence="1">Fresh tender leaves</tissue>
    </source>
</reference>
<name>A0ABD3KMQ9_EUCGL</name>
<dbReference type="AlphaFoldDB" id="A0ABD3KMQ9"/>
<accession>A0ABD3KMQ9</accession>
<evidence type="ECO:0000313" key="2">
    <source>
        <dbReference type="Proteomes" id="UP001634007"/>
    </source>
</evidence>